<dbReference type="SUPFAM" id="SSF52777">
    <property type="entry name" value="CoA-dependent acyltransferases"/>
    <property type="match status" value="2"/>
</dbReference>
<dbReference type="PANTHER" id="PTHR45398:SF1">
    <property type="entry name" value="ENZYME, PUTATIVE (JCVI)-RELATED"/>
    <property type="match status" value="1"/>
</dbReference>
<dbReference type="InterPro" id="IPR001242">
    <property type="entry name" value="Condensation_dom"/>
</dbReference>
<dbReference type="CDD" id="cd19531">
    <property type="entry name" value="LCL_NRPS-like"/>
    <property type="match status" value="1"/>
</dbReference>
<dbReference type="GO" id="GO:0003824">
    <property type="term" value="F:catalytic activity"/>
    <property type="evidence" value="ECO:0007669"/>
    <property type="project" value="InterPro"/>
</dbReference>
<accession>A0A6L6IQ54</accession>
<dbReference type="Gene3D" id="3.30.559.10">
    <property type="entry name" value="Chloramphenicol acetyltransferase-like domain"/>
    <property type="match status" value="1"/>
</dbReference>
<name>A0A6L6IQ54_9ENTR</name>
<evidence type="ECO:0000313" key="2">
    <source>
        <dbReference type="EMBL" id="MTH48971.1"/>
    </source>
</evidence>
<proteinExistence type="predicted"/>
<comment type="caution">
    <text evidence="2">The sequence shown here is derived from an EMBL/GenBank/DDBJ whole genome shotgun (WGS) entry which is preliminary data.</text>
</comment>
<evidence type="ECO:0000259" key="1">
    <source>
        <dbReference type="Pfam" id="PF00668"/>
    </source>
</evidence>
<dbReference type="EMBL" id="WMJZ01000119">
    <property type="protein sequence ID" value="MTH48971.1"/>
    <property type="molecule type" value="Genomic_DNA"/>
</dbReference>
<dbReference type="InterPro" id="IPR023213">
    <property type="entry name" value="CAT-like_dom_sf"/>
</dbReference>
<feature type="domain" description="Condensation" evidence="1">
    <location>
        <begin position="2"/>
        <end position="320"/>
    </location>
</feature>
<dbReference type="PANTHER" id="PTHR45398">
    <property type="match status" value="1"/>
</dbReference>
<evidence type="ECO:0000313" key="3">
    <source>
        <dbReference type="Proteomes" id="UP000477739"/>
    </source>
</evidence>
<protein>
    <submittedName>
        <fullName evidence="2">Non-ribosomal peptide synthetase</fullName>
    </submittedName>
</protein>
<feature type="non-terminal residue" evidence="2">
    <location>
        <position position="322"/>
    </location>
</feature>
<sequence>AAIAAFCADEAHTAFDLVQGPLVRARLLALAHDEHLFLLTQHHIVSDGWSFSVLMTELSTLYQAALAGEASPLAPLTIQYPDYAAWQRQYLSGELLQSQADYWRETLADAPVLLDLPTDRPRPDKQSLAGAFVPVCIDAATTEKLRALSQKHGVTLFMVLIAAWGEVLSRLSGQSDLVIGTPSANRGRHETEALIGFFVNTLAIRIDLSGELNTAALLKQVRDRVLAAQEHQDLPFEQIVEMVNPPRSLAHSPLFQVMLAWQNMDKGEWQLPGLTVQPFELEYDVAKFDLELHLGESNGEITGALGYSTALFDPETIQRHVG</sequence>
<gene>
    <name evidence="2" type="ORF">GJV78_22675</name>
</gene>
<dbReference type="Gene3D" id="3.30.559.30">
    <property type="entry name" value="Nonribosomal peptide synthetase, condensation domain"/>
    <property type="match status" value="1"/>
</dbReference>
<dbReference type="Pfam" id="PF00668">
    <property type="entry name" value="Condensation"/>
    <property type="match status" value="1"/>
</dbReference>
<organism evidence="2 3">
    <name type="scientific">Intestinirhabdus alba</name>
    <dbReference type="NCBI Taxonomy" id="2899544"/>
    <lineage>
        <taxon>Bacteria</taxon>
        <taxon>Pseudomonadati</taxon>
        <taxon>Pseudomonadota</taxon>
        <taxon>Gammaproteobacteria</taxon>
        <taxon>Enterobacterales</taxon>
        <taxon>Enterobacteriaceae</taxon>
        <taxon>Intestinirhabdus</taxon>
    </lineage>
</organism>
<keyword evidence="3" id="KW-1185">Reference proteome</keyword>
<dbReference type="Proteomes" id="UP000477739">
    <property type="component" value="Unassembled WGS sequence"/>
</dbReference>
<dbReference type="AlphaFoldDB" id="A0A6L6IQ54"/>
<feature type="non-terminal residue" evidence="2">
    <location>
        <position position="1"/>
    </location>
</feature>
<dbReference type="RefSeq" id="WP_230979227.1">
    <property type="nucleotide sequence ID" value="NZ_WMJZ01000119.1"/>
</dbReference>
<reference evidence="2 3" key="1">
    <citation type="submission" date="2019-11" db="EMBL/GenBank/DDBJ databases">
        <title>Escherichia alba sp. nov. isolated from the gut of plastic-eating superworms Zophobas atratus.</title>
        <authorList>
            <person name="Yang Y."/>
        </authorList>
    </citation>
    <scope>NUCLEOTIDE SEQUENCE [LARGE SCALE GENOMIC DNA]</scope>
    <source>
        <strain evidence="3">BIT-B35</strain>
    </source>
</reference>